<organism evidence="1 2">
    <name type="scientific">Paenibacillus sabuli</name>
    <dbReference type="NCBI Taxonomy" id="2772509"/>
    <lineage>
        <taxon>Bacteria</taxon>
        <taxon>Bacillati</taxon>
        <taxon>Bacillota</taxon>
        <taxon>Bacilli</taxon>
        <taxon>Bacillales</taxon>
        <taxon>Paenibacillaceae</taxon>
        <taxon>Paenibacillus</taxon>
    </lineage>
</organism>
<keyword evidence="2" id="KW-1185">Reference proteome</keyword>
<evidence type="ECO:0000313" key="1">
    <source>
        <dbReference type="EMBL" id="MBD2846977.1"/>
    </source>
</evidence>
<dbReference type="AlphaFoldDB" id="A0A927GTR7"/>
<proteinExistence type="predicted"/>
<reference evidence="1" key="1">
    <citation type="submission" date="2020-09" db="EMBL/GenBank/DDBJ databases">
        <title>A novel bacterium of genus Paenibacillus, isolated from South China Sea.</title>
        <authorList>
            <person name="Huang H."/>
            <person name="Mo K."/>
            <person name="Hu Y."/>
        </authorList>
    </citation>
    <scope>NUCLEOTIDE SEQUENCE</scope>
    <source>
        <strain evidence="1">IB182496</strain>
    </source>
</reference>
<comment type="caution">
    <text evidence="1">The sequence shown here is derived from an EMBL/GenBank/DDBJ whole genome shotgun (WGS) entry which is preliminary data.</text>
</comment>
<dbReference type="EMBL" id="JACXIZ010000030">
    <property type="protein sequence ID" value="MBD2846977.1"/>
    <property type="molecule type" value="Genomic_DNA"/>
</dbReference>
<protein>
    <submittedName>
        <fullName evidence="1">Uncharacterized protein</fullName>
    </submittedName>
</protein>
<name>A0A927GTR7_9BACL</name>
<dbReference type="RefSeq" id="WP_190919869.1">
    <property type="nucleotide sequence ID" value="NZ_JACXIZ010000030.1"/>
</dbReference>
<evidence type="ECO:0000313" key="2">
    <source>
        <dbReference type="Proteomes" id="UP000621560"/>
    </source>
</evidence>
<accession>A0A927GTR7</accession>
<sequence>MPVQPLPKEKALIAKLEQGSYNWRINRVLGRESLDARHYFVPFVTEEPVRFGIAHTSPVLVNHA</sequence>
<dbReference type="Proteomes" id="UP000621560">
    <property type="component" value="Unassembled WGS sequence"/>
</dbReference>
<gene>
    <name evidence="1" type="ORF">IDH44_17405</name>
</gene>